<evidence type="ECO:0000256" key="1">
    <source>
        <dbReference type="SAM" id="Coils"/>
    </source>
</evidence>
<reference evidence="5" key="1">
    <citation type="submission" date="2024-06" db="EMBL/GenBank/DDBJ databases">
        <authorList>
            <person name="Ryan C."/>
        </authorList>
    </citation>
    <scope>NUCLEOTIDE SEQUENCE [LARGE SCALE GENOMIC DNA]</scope>
</reference>
<evidence type="ECO:0000313" key="5">
    <source>
        <dbReference type="Proteomes" id="UP001497457"/>
    </source>
</evidence>
<feature type="domain" description="DUF3615" evidence="3">
    <location>
        <begin position="276"/>
        <end position="397"/>
    </location>
</feature>
<feature type="compositionally biased region" description="Basic residues" evidence="2">
    <location>
        <begin position="37"/>
        <end position="48"/>
    </location>
</feature>
<protein>
    <recommendedName>
        <fullName evidence="3">DUF3615 domain-containing protein</fullName>
    </recommendedName>
</protein>
<evidence type="ECO:0000313" key="4">
    <source>
        <dbReference type="EMBL" id="CAL5084726.1"/>
    </source>
</evidence>
<feature type="compositionally biased region" description="Polar residues" evidence="2">
    <location>
        <begin position="50"/>
        <end position="60"/>
    </location>
</feature>
<dbReference type="InterPro" id="IPR022059">
    <property type="entry name" value="DUF3615"/>
</dbReference>
<accession>A0ABC9G1H1</accession>
<feature type="region of interest" description="Disordered" evidence="2">
    <location>
        <begin position="1"/>
        <end position="117"/>
    </location>
</feature>
<dbReference type="PANTHER" id="PTHR34710">
    <property type="entry name" value="OS03G0834100 PROTEIN"/>
    <property type="match status" value="1"/>
</dbReference>
<feature type="coiled-coil region" evidence="1">
    <location>
        <begin position="180"/>
        <end position="207"/>
    </location>
</feature>
<dbReference type="PANTHER" id="PTHR34710:SF13">
    <property type="entry name" value="OS05G0547600 PROTEIN"/>
    <property type="match status" value="1"/>
</dbReference>
<keyword evidence="5" id="KW-1185">Reference proteome</keyword>
<dbReference type="AlphaFoldDB" id="A0ABC9G1H1"/>
<dbReference type="Pfam" id="PF12274">
    <property type="entry name" value="DUF3615"/>
    <property type="match status" value="1"/>
</dbReference>
<organism evidence="4 5">
    <name type="scientific">Urochloa decumbens</name>
    <dbReference type="NCBI Taxonomy" id="240449"/>
    <lineage>
        <taxon>Eukaryota</taxon>
        <taxon>Viridiplantae</taxon>
        <taxon>Streptophyta</taxon>
        <taxon>Embryophyta</taxon>
        <taxon>Tracheophyta</taxon>
        <taxon>Spermatophyta</taxon>
        <taxon>Magnoliopsida</taxon>
        <taxon>Liliopsida</taxon>
        <taxon>Poales</taxon>
        <taxon>Poaceae</taxon>
        <taxon>PACMAD clade</taxon>
        <taxon>Panicoideae</taxon>
        <taxon>Panicodae</taxon>
        <taxon>Paniceae</taxon>
        <taxon>Melinidinae</taxon>
        <taxon>Urochloa</taxon>
    </lineage>
</organism>
<keyword evidence="1" id="KW-0175">Coiled coil</keyword>
<feature type="compositionally biased region" description="Basic residues" evidence="2">
    <location>
        <begin position="101"/>
        <end position="110"/>
    </location>
</feature>
<reference evidence="4 5" key="2">
    <citation type="submission" date="2024-10" db="EMBL/GenBank/DDBJ databases">
        <authorList>
            <person name="Ryan C."/>
        </authorList>
    </citation>
    <scope>NUCLEOTIDE SEQUENCE [LARGE SCALE GENOMIC DNA]</scope>
</reference>
<dbReference type="Proteomes" id="UP001497457">
    <property type="component" value="Chromosome 8b"/>
</dbReference>
<evidence type="ECO:0000256" key="2">
    <source>
        <dbReference type="SAM" id="MobiDB-lite"/>
    </source>
</evidence>
<sequence>MGGAGVAARPGLVAASGSGGPSGIGSLVGATSATAGRQRKPGRWKRIPRYTQSDLGTENLTLGDPMDGTGVAARRGSVPDSDSGGSYGIGKFNGTTEARQRKPGRWKRIPRYTPTPPVRLEKPIVTMVALPPQGKTGSAPILVPGFQAYLPAREPRETREHLPSNTLKVTVLQRGSKEDQEMEELQRQQWEERAKRLEEDDEDLCDTEEAKVAFRAFKTKFVSFYRKMAARRPEDVVFNYKPPSDTQEEHLTAEEMEMKATQSNWPVCPQAMHFATLALDHYNSTKKMHKFEMARVLLSKCFFEADGTTFAHVNFTATTPQQSASNLAKRLFFAELMLIPDLQAYECAEPMRVLHVCTIDDSCFGGCHEMVRDIKGPVRKDLDYDRCHACSERIKHPRGAQFIAGHNRTRMPYVSVFPVE</sequence>
<dbReference type="EMBL" id="OZ075118">
    <property type="protein sequence ID" value="CAL5084726.1"/>
    <property type="molecule type" value="Genomic_DNA"/>
</dbReference>
<name>A0ABC9G1H1_9POAL</name>
<evidence type="ECO:0000259" key="3">
    <source>
        <dbReference type="Pfam" id="PF12274"/>
    </source>
</evidence>
<gene>
    <name evidence="4" type="ORF">URODEC1_LOCUS110733</name>
</gene>
<proteinExistence type="predicted"/>